<dbReference type="RefSeq" id="WP_378267402.1">
    <property type="nucleotide sequence ID" value="NZ_JBHUKR010000011.1"/>
</dbReference>
<name>A0ABW5FY04_9PSEU</name>
<evidence type="ECO:0000256" key="5">
    <source>
        <dbReference type="SAM" id="Phobius"/>
    </source>
</evidence>
<feature type="transmembrane region" description="Helical" evidence="5">
    <location>
        <begin position="170"/>
        <end position="192"/>
    </location>
</feature>
<dbReference type="InterPro" id="IPR036259">
    <property type="entry name" value="MFS_trans_sf"/>
</dbReference>
<evidence type="ECO:0000313" key="8">
    <source>
        <dbReference type="Proteomes" id="UP001597417"/>
    </source>
</evidence>
<dbReference type="PROSITE" id="PS50850">
    <property type="entry name" value="MFS"/>
    <property type="match status" value="1"/>
</dbReference>
<feature type="transmembrane region" description="Helical" evidence="5">
    <location>
        <begin position="344"/>
        <end position="367"/>
    </location>
</feature>
<proteinExistence type="predicted"/>
<keyword evidence="8" id="KW-1185">Reference proteome</keyword>
<feature type="transmembrane region" description="Helical" evidence="5">
    <location>
        <begin position="217"/>
        <end position="241"/>
    </location>
</feature>
<feature type="transmembrane region" description="Helical" evidence="5">
    <location>
        <begin position="12"/>
        <end position="33"/>
    </location>
</feature>
<accession>A0ABW5FY04</accession>
<reference evidence="8" key="1">
    <citation type="journal article" date="2019" name="Int. J. Syst. Evol. Microbiol.">
        <title>The Global Catalogue of Microorganisms (GCM) 10K type strain sequencing project: providing services to taxonomists for standard genome sequencing and annotation.</title>
        <authorList>
            <consortium name="The Broad Institute Genomics Platform"/>
            <consortium name="The Broad Institute Genome Sequencing Center for Infectious Disease"/>
            <person name="Wu L."/>
            <person name="Ma J."/>
        </authorList>
    </citation>
    <scope>NUCLEOTIDE SEQUENCE [LARGE SCALE GENOMIC DNA]</scope>
    <source>
        <strain evidence="8">CGMCC 4.7645</strain>
    </source>
</reference>
<dbReference type="PANTHER" id="PTHR23546">
    <property type="entry name" value="TRANSPORT PROTEIN"/>
    <property type="match status" value="1"/>
</dbReference>
<feature type="transmembrane region" description="Helical" evidence="5">
    <location>
        <begin position="309"/>
        <end position="332"/>
    </location>
</feature>
<feature type="transmembrane region" description="Helical" evidence="5">
    <location>
        <begin position="373"/>
        <end position="391"/>
    </location>
</feature>
<dbReference type="Pfam" id="PF07690">
    <property type="entry name" value="MFS_1"/>
    <property type="match status" value="1"/>
</dbReference>
<keyword evidence="2 5" id="KW-0812">Transmembrane</keyword>
<comment type="caution">
    <text evidence="7">The sequence shown here is derived from an EMBL/GenBank/DDBJ whole genome shotgun (WGS) entry which is preliminary data.</text>
</comment>
<evidence type="ECO:0000256" key="3">
    <source>
        <dbReference type="ARBA" id="ARBA00022989"/>
    </source>
</evidence>
<dbReference type="InterPro" id="IPR020846">
    <property type="entry name" value="MFS_dom"/>
</dbReference>
<feature type="transmembrane region" description="Helical" evidence="5">
    <location>
        <begin position="253"/>
        <end position="273"/>
    </location>
</feature>
<dbReference type="Gene3D" id="1.20.1250.20">
    <property type="entry name" value="MFS general substrate transporter like domains"/>
    <property type="match status" value="1"/>
</dbReference>
<dbReference type="PANTHER" id="PTHR23546:SF1">
    <property type="entry name" value="MEMBRANE PROTEIN"/>
    <property type="match status" value="1"/>
</dbReference>
<evidence type="ECO:0000256" key="1">
    <source>
        <dbReference type="ARBA" id="ARBA00004651"/>
    </source>
</evidence>
<feature type="transmembrane region" description="Helical" evidence="5">
    <location>
        <begin position="45"/>
        <end position="65"/>
    </location>
</feature>
<protein>
    <submittedName>
        <fullName evidence="7">MFS transporter</fullName>
    </submittedName>
</protein>
<dbReference type="EMBL" id="JBHUKR010000011">
    <property type="protein sequence ID" value="MFD2419412.1"/>
    <property type="molecule type" value="Genomic_DNA"/>
</dbReference>
<gene>
    <name evidence="7" type="ORF">ACFSXZ_24075</name>
</gene>
<evidence type="ECO:0000313" key="7">
    <source>
        <dbReference type="EMBL" id="MFD2419412.1"/>
    </source>
</evidence>
<keyword evidence="3 5" id="KW-1133">Transmembrane helix</keyword>
<keyword evidence="4 5" id="KW-0472">Membrane</keyword>
<feature type="transmembrane region" description="Helical" evidence="5">
    <location>
        <begin position="110"/>
        <end position="134"/>
    </location>
</feature>
<dbReference type="InterPro" id="IPR011701">
    <property type="entry name" value="MFS"/>
</dbReference>
<feature type="transmembrane region" description="Helical" evidence="5">
    <location>
        <begin position="146"/>
        <end position="164"/>
    </location>
</feature>
<dbReference type="SUPFAM" id="SSF103473">
    <property type="entry name" value="MFS general substrate transporter"/>
    <property type="match status" value="1"/>
</dbReference>
<evidence type="ECO:0000256" key="2">
    <source>
        <dbReference type="ARBA" id="ARBA00022692"/>
    </source>
</evidence>
<feature type="domain" description="Major facilitator superfamily (MFS) profile" evidence="6">
    <location>
        <begin position="1"/>
        <end position="392"/>
    </location>
</feature>
<evidence type="ECO:0000259" key="6">
    <source>
        <dbReference type="PROSITE" id="PS50850"/>
    </source>
</evidence>
<dbReference type="Proteomes" id="UP001597417">
    <property type="component" value="Unassembled WGS sequence"/>
</dbReference>
<comment type="subcellular location">
    <subcellularLocation>
        <location evidence="1">Cell membrane</location>
        <topology evidence="1">Multi-pass membrane protein</topology>
    </subcellularLocation>
</comment>
<sequence length="392" mass="40224">MTIVGSTPTARFALVGAAMAFGYTAQQSIFPALAPLAVRLGVDKLWMGFVITLSGCVFLLSNPLWTFATRRWGGRRVLAAGLIGIVLSSVLLILVVGWDPGNPSVRLIGVLLTRGVLFGLAMAAVAVSGPAFVLADSTADGKRGRAATVITAAQGFGVLAGPLLDGITSACGLIVLLLAPLVPLVMATALVARMDHGERTRHQEHATRSRGAFVRGVWPYLLVITSLLLLVATIQVIAGFLLTDRLGLSSDDAGRIAAWVLVAGSAPFLVTQLITMSRPVLPAGWMLRAGLAVSLAGVLPLAFARTLPWILIGTVVAAIGVGAALPSCYEFVSRADSDPRHARSAGAIAAAAGVAFAVGPVLVTGLYAAGTAVPFLAIAALILIGAVPLLGH</sequence>
<feature type="transmembrane region" description="Helical" evidence="5">
    <location>
        <begin position="77"/>
        <end position="98"/>
    </location>
</feature>
<organism evidence="7 8">
    <name type="scientific">Amycolatopsis pigmentata</name>
    <dbReference type="NCBI Taxonomy" id="450801"/>
    <lineage>
        <taxon>Bacteria</taxon>
        <taxon>Bacillati</taxon>
        <taxon>Actinomycetota</taxon>
        <taxon>Actinomycetes</taxon>
        <taxon>Pseudonocardiales</taxon>
        <taxon>Pseudonocardiaceae</taxon>
        <taxon>Amycolatopsis</taxon>
    </lineage>
</organism>
<evidence type="ECO:0000256" key="4">
    <source>
        <dbReference type="ARBA" id="ARBA00023136"/>
    </source>
</evidence>
<feature type="transmembrane region" description="Helical" evidence="5">
    <location>
        <begin position="285"/>
        <end position="303"/>
    </location>
</feature>